<gene>
    <name evidence="3" type="ORF">ElyMa_000203700</name>
</gene>
<keyword evidence="2" id="KW-0472">Membrane</keyword>
<organism evidence="3 4">
    <name type="scientific">Elysia marginata</name>
    <dbReference type="NCBI Taxonomy" id="1093978"/>
    <lineage>
        <taxon>Eukaryota</taxon>
        <taxon>Metazoa</taxon>
        <taxon>Spiralia</taxon>
        <taxon>Lophotrochozoa</taxon>
        <taxon>Mollusca</taxon>
        <taxon>Gastropoda</taxon>
        <taxon>Heterobranchia</taxon>
        <taxon>Euthyneura</taxon>
        <taxon>Panpulmonata</taxon>
        <taxon>Sacoglossa</taxon>
        <taxon>Placobranchoidea</taxon>
        <taxon>Plakobranchidae</taxon>
        <taxon>Elysia</taxon>
    </lineage>
</organism>
<dbReference type="EMBL" id="BMAT01000386">
    <property type="protein sequence ID" value="GFR65434.1"/>
    <property type="molecule type" value="Genomic_DNA"/>
</dbReference>
<evidence type="ECO:0000313" key="3">
    <source>
        <dbReference type="EMBL" id="GFR65434.1"/>
    </source>
</evidence>
<sequence>MESFLTNLTTSGSRAQRQENVSVENQSSSSQTDPYPLNQPLAAAIFIAVCVSIALLCIGEKTDMQHKFHQADNVRMPERSRPPAAS</sequence>
<keyword evidence="4" id="KW-1185">Reference proteome</keyword>
<feature type="compositionally biased region" description="Low complexity" evidence="1">
    <location>
        <begin position="18"/>
        <end position="31"/>
    </location>
</feature>
<feature type="compositionally biased region" description="Polar residues" evidence="1">
    <location>
        <begin position="1"/>
        <end position="15"/>
    </location>
</feature>
<proteinExistence type="predicted"/>
<feature type="region of interest" description="Disordered" evidence="1">
    <location>
        <begin position="1"/>
        <end position="35"/>
    </location>
</feature>
<name>A0AAV4EXI1_9GAST</name>
<evidence type="ECO:0000256" key="2">
    <source>
        <dbReference type="SAM" id="Phobius"/>
    </source>
</evidence>
<evidence type="ECO:0000313" key="4">
    <source>
        <dbReference type="Proteomes" id="UP000762676"/>
    </source>
</evidence>
<keyword evidence="2" id="KW-0812">Transmembrane</keyword>
<evidence type="ECO:0000256" key="1">
    <source>
        <dbReference type="SAM" id="MobiDB-lite"/>
    </source>
</evidence>
<feature type="transmembrane region" description="Helical" evidence="2">
    <location>
        <begin position="41"/>
        <end position="59"/>
    </location>
</feature>
<keyword evidence="2" id="KW-1133">Transmembrane helix</keyword>
<reference evidence="3 4" key="1">
    <citation type="journal article" date="2021" name="Elife">
        <title>Chloroplast acquisition without the gene transfer in kleptoplastic sea slugs, Plakobranchus ocellatus.</title>
        <authorList>
            <person name="Maeda T."/>
            <person name="Takahashi S."/>
            <person name="Yoshida T."/>
            <person name="Shimamura S."/>
            <person name="Takaki Y."/>
            <person name="Nagai Y."/>
            <person name="Toyoda A."/>
            <person name="Suzuki Y."/>
            <person name="Arimoto A."/>
            <person name="Ishii H."/>
            <person name="Satoh N."/>
            <person name="Nishiyama T."/>
            <person name="Hasebe M."/>
            <person name="Maruyama T."/>
            <person name="Minagawa J."/>
            <person name="Obokata J."/>
            <person name="Shigenobu S."/>
        </authorList>
    </citation>
    <scope>NUCLEOTIDE SEQUENCE [LARGE SCALE GENOMIC DNA]</scope>
</reference>
<dbReference type="Proteomes" id="UP000762676">
    <property type="component" value="Unassembled WGS sequence"/>
</dbReference>
<protein>
    <submittedName>
        <fullName evidence="3">Uncharacterized protein</fullName>
    </submittedName>
</protein>
<dbReference type="AlphaFoldDB" id="A0AAV4EXI1"/>
<accession>A0AAV4EXI1</accession>
<comment type="caution">
    <text evidence="3">The sequence shown here is derived from an EMBL/GenBank/DDBJ whole genome shotgun (WGS) entry which is preliminary data.</text>
</comment>